<name>A0A5E4Q365_9NEOP</name>
<evidence type="ECO:0000313" key="5">
    <source>
        <dbReference type="Proteomes" id="UP000324832"/>
    </source>
</evidence>
<dbReference type="EMBL" id="FZQP02001371">
    <property type="protein sequence ID" value="VVC92707.1"/>
    <property type="molecule type" value="Genomic_DNA"/>
</dbReference>
<dbReference type="Proteomes" id="UP000324832">
    <property type="component" value="Unassembled WGS sequence"/>
</dbReference>
<gene>
    <name evidence="4" type="ORF">LSINAPIS_LOCUS5078</name>
</gene>
<dbReference type="GO" id="GO:0003677">
    <property type="term" value="F:DNA binding"/>
    <property type="evidence" value="ECO:0007669"/>
    <property type="project" value="UniProtKB-KW"/>
</dbReference>
<dbReference type="InterPro" id="IPR050863">
    <property type="entry name" value="CenT-Element_Derived"/>
</dbReference>
<dbReference type="PROSITE" id="PS51253">
    <property type="entry name" value="HTH_CENPB"/>
    <property type="match status" value="1"/>
</dbReference>
<dbReference type="GO" id="GO:0005634">
    <property type="term" value="C:nucleus"/>
    <property type="evidence" value="ECO:0007669"/>
    <property type="project" value="TreeGrafter"/>
</dbReference>
<dbReference type="InterPro" id="IPR006600">
    <property type="entry name" value="HTH_CenpB_DNA-bd_dom"/>
</dbReference>
<evidence type="ECO:0000256" key="2">
    <source>
        <dbReference type="SAM" id="MobiDB-lite"/>
    </source>
</evidence>
<evidence type="ECO:0000259" key="3">
    <source>
        <dbReference type="PROSITE" id="PS51253"/>
    </source>
</evidence>
<accession>A0A5E4Q365</accession>
<feature type="domain" description="HTH CENPB-type" evidence="3">
    <location>
        <begin position="35"/>
        <end position="114"/>
    </location>
</feature>
<feature type="compositionally biased region" description="Low complexity" evidence="2">
    <location>
        <begin position="343"/>
        <end position="360"/>
    </location>
</feature>
<proteinExistence type="predicted"/>
<sequence length="373" mass="41381">MVAEDGVSIYAASKATGVPWSTIKDYLSREDKTVAKIGRPFALTSSVEIKLFNYILKMQELGFGLTVRQIREIAFKLAKSSDILNYLNHEQSREIASKWWWQSFKERYGLSLRVAENLSAYRASMANVTIIQDFYTKLENKLNELGIKDSSNRIWNCDETGLNYVTNKGKVVTYIGKKNVYNRTYAERGENTTLLGCVCADGTWIPPLIIFKGVRWSENLKRDALPNAMAFTITNITNAFQKSGICPFNKDAVHLDALAPSLLTERTLSPQAEIGETIENVEAGNQPTPLSEIDNIMVVPTPSAKKKTNRKKIDSSAKCLNDQAITEPSTSTSALLSSALTSSLSTSAASLSRSWKSSSDSTRKNSKNNTEDD</sequence>
<protein>
    <recommendedName>
        <fullName evidence="3">HTH CENPB-type domain-containing protein</fullName>
    </recommendedName>
</protein>
<dbReference type="Pfam" id="PF03221">
    <property type="entry name" value="HTH_Tnp_Tc5"/>
    <property type="match status" value="1"/>
</dbReference>
<evidence type="ECO:0000256" key="1">
    <source>
        <dbReference type="ARBA" id="ARBA00023125"/>
    </source>
</evidence>
<dbReference type="PANTHER" id="PTHR19303">
    <property type="entry name" value="TRANSPOSON"/>
    <property type="match status" value="1"/>
</dbReference>
<evidence type="ECO:0000313" key="4">
    <source>
        <dbReference type="EMBL" id="VVC92707.1"/>
    </source>
</evidence>
<dbReference type="AlphaFoldDB" id="A0A5E4Q365"/>
<dbReference type="PANTHER" id="PTHR19303:SF74">
    <property type="entry name" value="POGO TRANSPOSABLE ELEMENT WITH KRAB DOMAIN"/>
    <property type="match status" value="1"/>
</dbReference>
<keyword evidence="1" id="KW-0238">DNA-binding</keyword>
<organism evidence="4 5">
    <name type="scientific">Leptidea sinapis</name>
    <dbReference type="NCBI Taxonomy" id="189913"/>
    <lineage>
        <taxon>Eukaryota</taxon>
        <taxon>Metazoa</taxon>
        <taxon>Ecdysozoa</taxon>
        <taxon>Arthropoda</taxon>
        <taxon>Hexapoda</taxon>
        <taxon>Insecta</taxon>
        <taxon>Pterygota</taxon>
        <taxon>Neoptera</taxon>
        <taxon>Endopterygota</taxon>
        <taxon>Lepidoptera</taxon>
        <taxon>Glossata</taxon>
        <taxon>Ditrysia</taxon>
        <taxon>Papilionoidea</taxon>
        <taxon>Pieridae</taxon>
        <taxon>Dismorphiinae</taxon>
        <taxon>Leptidea</taxon>
    </lineage>
</organism>
<feature type="region of interest" description="Disordered" evidence="2">
    <location>
        <begin position="343"/>
        <end position="373"/>
    </location>
</feature>
<reference evidence="4 5" key="1">
    <citation type="submission" date="2017-07" db="EMBL/GenBank/DDBJ databases">
        <authorList>
            <person name="Talla V."/>
            <person name="Backstrom N."/>
        </authorList>
    </citation>
    <scope>NUCLEOTIDE SEQUENCE [LARGE SCALE GENOMIC DNA]</scope>
</reference>
<keyword evidence="5" id="KW-1185">Reference proteome</keyword>